<dbReference type="GO" id="GO:0008173">
    <property type="term" value="F:RNA methyltransferase activity"/>
    <property type="evidence" value="ECO:0007669"/>
    <property type="project" value="InterPro"/>
</dbReference>
<reference evidence="8 9" key="1">
    <citation type="submission" date="2016-11" db="EMBL/GenBank/DDBJ databases">
        <authorList>
            <person name="Jaros S."/>
            <person name="Januszkiewicz K."/>
            <person name="Wedrychowicz H."/>
        </authorList>
    </citation>
    <scope>NUCLEOTIDE SEQUENCE [LARGE SCALE GENOMIC DNA]</scope>
    <source>
        <strain evidence="8 9">DSM 19436</strain>
    </source>
</reference>
<dbReference type="EMBL" id="FQUP01000002">
    <property type="protein sequence ID" value="SHF55397.1"/>
    <property type="molecule type" value="Genomic_DNA"/>
</dbReference>
<sequence length="455" mass="48260">MSPRPAAAKSDRSKGGKRPPVKLAPGVAARVAAIAAVHAVFAEHHPADSVLDDPHGPFSSLDQRERALARAILGISLRRHGQIVDALGRFLEKSLPRKSGHLAAILHVAAAQILFMDVADHAAVSIAVDLASQDHDARHFKGLVNAVLRRLTEGRDAILASQDEAVLNTPDWLAAGWTKAYGAETARAIAISHLEEPALDLTVRSEPALWAERLEGAVLPTGSVRLVAHRSIEAMPGFAEGAWWVQDAAAALPARLLGAVEGKNVADLCAAPGGKTLQLAARGAKVTAVDISIDRLHRVRQNLDRIGLDAELVAADILDWQPGRTFDAILLDAPCSSTGTIRRHPDVALLKRPADIASLAKLQSELIARAADLLEPGGVLVYSTCSLEPAEGEIQVQRALAKLPLRLSPINPAEIGGLTELCRSGLLRSLPTDLPAVEPRMGGLDGFFAARFVKT</sequence>
<dbReference type="Pfam" id="PF01189">
    <property type="entry name" value="Methyltr_RsmB-F"/>
    <property type="match status" value="1"/>
</dbReference>
<evidence type="ECO:0000256" key="2">
    <source>
        <dbReference type="ARBA" id="ARBA00022679"/>
    </source>
</evidence>
<organism evidence="8 9">
    <name type="scientific">Kaistia soli DSM 19436</name>
    <dbReference type="NCBI Taxonomy" id="1122133"/>
    <lineage>
        <taxon>Bacteria</taxon>
        <taxon>Pseudomonadati</taxon>
        <taxon>Pseudomonadota</taxon>
        <taxon>Alphaproteobacteria</taxon>
        <taxon>Hyphomicrobiales</taxon>
        <taxon>Kaistiaceae</taxon>
        <taxon>Kaistia</taxon>
    </lineage>
</organism>
<protein>
    <submittedName>
        <fullName evidence="8">16S rRNA (Cytosine967-C5)-methyltransferase</fullName>
    </submittedName>
</protein>
<keyword evidence="1 5" id="KW-0489">Methyltransferase</keyword>
<dbReference type="InterPro" id="IPR049560">
    <property type="entry name" value="MeTrfase_RsmB-F_NOP2_cat"/>
</dbReference>
<dbReference type="GO" id="GO:0003723">
    <property type="term" value="F:RNA binding"/>
    <property type="evidence" value="ECO:0007669"/>
    <property type="project" value="UniProtKB-UniRule"/>
</dbReference>
<dbReference type="Pfam" id="PF01029">
    <property type="entry name" value="NusB"/>
    <property type="match status" value="1"/>
</dbReference>
<keyword evidence="2 5" id="KW-0808">Transferase</keyword>
<evidence type="ECO:0000256" key="1">
    <source>
        <dbReference type="ARBA" id="ARBA00022603"/>
    </source>
</evidence>
<evidence type="ECO:0000313" key="9">
    <source>
        <dbReference type="Proteomes" id="UP000184485"/>
    </source>
</evidence>
<evidence type="ECO:0000256" key="3">
    <source>
        <dbReference type="ARBA" id="ARBA00022691"/>
    </source>
</evidence>
<dbReference type="InterPro" id="IPR001678">
    <property type="entry name" value="MeTrfase_RsmB-F_NOP2_dom"/>
</dbReference>
<dbReference type="SUPFAM" id="SSF53335">
    <property type="entry name" value="S-adenosyl-L-methionine-dependent methyltransferases"/>
    <property type="match status" value="1"/>
</dbReference>
<dbReference type="PANTHER" id="PTHR22807:SF61">
    <property type="entry name" value="NOL1_NOP2_SUN FAMILY PROTEIN _ ANTITERMINATION NUSB DOMAIN-CONTAINING PROTEIN"/>
    <property type="match status" value="1"/>
</dbReference>
<keyword evidence="9" id="KW-1185">Reference proteome</keyword>
<feature type="region of interest" description="Disordered" evidence="6">
    <location>
        <begin position="1"/>
        <end position="22"/>
    </location>
</feature>
<dbReference type="STRING" id="1122133.SAMN02745157_2389"/>
<dbReference type="RefSeq" id="WP_084527229.1">
    <property type="nucleotide sequence ID" value="NZ_FQUP01000002.1"/>
</dbReference>
<dbReference type="Gene3D" id="3.40.50.150">
    <property type="entry name" value="Vaccinia Virus protein VP39"/>
    <property type="match status" value="1"/>
</dbReference>
<dbReference type="InterPro" id="IPR035926">
    <property type="entry name" value="NusB-like_sf"/>
</dbReference>
<dbReference type="PANTHER" id="PTHR22807">
    <property type="entry name" value="NOP2 YEAST -RELATED NOL1/NOP2/FMU SUN DOMAIN-CONTAINING"/>
    <property type="match status" value="1"/>
</dbReference>
<name>A0A1M5CLC5_9HYPH</name>
<dbReference type="SUPFAM" id="SSF48013">
    <property type="entry name" value="NusB-like"/>
    <property type="match status" value="1"/>
</dbReference>
<comment type="similarity">
    <text evidence="5">Belongs to the class I-like SAM-binding methyltransferase superfamily. RsmB/NOP family.</text>
</comment>
<dbReference type="GO" id="GO:0001510">
    <property type="term" value="P:RNA methylation"/>
    <property type="evidence" value="ECO:0007669"/>
    <property type="project" value="InterPro"/>
</dbReference>
<feature type="binding site" evidence="5">
    <location>
        <position position="332"/>
    </location>
    <ligand>
        <name>S-adenosyl-L-methionine</name>
        <dbReference type="ChEBI" id="CHEBI:59789"/>
    </ligand>
</feature>
<dbReference type="Gene3D" id="1.10.940.10">
    <property type="entry name" value="NusB-like"/>
    <property type="match status" value="1"/>
</dbReference>
<feature type="binding site" evidence="5">
    <location>
        <position position="290"/>
    </location>
    <ligand>
        <name>S-adenosyl-L-methionine</name>
        <dbReference type="ChEBI" id="CHEBI:59789"/>
    </ligand>
</feature>
<evidence type="ECO:0000256" key="4">
    <source>
        <dbReference type="ARBA" id="ARBA00022884"/>
    </source>
</evidence>
<dbReference type="GO" id="GO:0006355">
    <property type="term" value="P:regulation of DNA-templated transcription"/>
    <property type="evidence" value="ECO:0007669"/>
    <property type="project" value="InterPro"/>
</dbReference>
<feature type="active site" description="Nucleophile" evidence="5">
    <location>
        <position position="385"/>
    </location>
</feature>
<dbReference type="Proteomes" id="UP000184485">
    <property type="component" value="Unassembled WGS sequence"/>
</dbReference>
<dbReference type="InterPro" id="IPR029063">
    <property type="entry name" value="SAM-dependent_MTases_sf"/>
</dbReference>
<gene>
    <name evidence="8" type="ORF">SAMN02745157_2389</name>
</gene>
<dbReference type="PROSITE" id="PS51686">
    <property type="entry name" value="SAM_MT_RSMB_NOP"/>
    <property type="match status" value="1"/>
</dbReference>
<dbReference type="FunFam" id="3.40.50.150:FF:000257">
    <property type="entry name" value="16S rRNA methyltransferase"/>
    <property type="match status" value="1"/>
</dbReference>
<accession>A0A1M5CLC5</accession>
<feature type="domain" description="SAM-dependent MTase RsmB/NOP-type" evidence="7">
    <location>
        <begin position="161"/>
        <end position="455"/>
    </location>
</feature>
<keyword evidence="4 5" id="KW-0694">RNA-binding</keyword>
<evidence type="ECO:0000259" key="7">
    <source>
        <dbReference type="PROSITE" id="PS51686"/>
    </source>
</evidence>
<feature type="binding site" evidence="5">
    <location>
        <begin position="269"/>
        <end position="275"/>
    </location>
    <ligand>
        <name>S-adenosyl-L-methionine</name>
        <dbReference type="ChEBI" id="CHEBI:59789"/>
    </ligand>
</feature>
<dbReference type="AlphaFoldDB" id="A0A1M5CLC5"/>
<evidence type="ECO:0000256" key="5">
    <source>
        <dbReference type="PROSITE-ProRule" id="PRU01023"/>
    </source>
</evidence>
<proteinExistence type="inferred from homology"/>
<keyword evidence="3 5" id="KW-0949">S-adenosyl-L-methionine</keyword>
<dbReference type="CDD" id="cd02440">
    <property type="entry name" value="AdoMet_MTases"/>
    <property type="match status" value="1"/>
</dbReference>
<feature type="binding site" evidence="5">
    <location>
        <position position="316"/>
    </location>
    <ligand>
        <name>S-adenosyl-L-methionine</name>
        <dbReference type="ChEBI" id="CHEBI:59789"/>
    </ligand>
</feature>
<dbReference type="PRINTS" id="PR02008">
    <property type="entry name" value="RCMTFAMILY"/>
</dbReference>
<dbReference type="InterPro" id="IPR006027">
    <property type="entry name" value="NusB_RsmB_TIM44"/>
</dbReference>
<evidence type="ECO:0000256" key="6">
    <source>
        <dbReference type="SAM" id="MobiDB-lite"/>
    </source>
</evidence>
<dbReference type="InterPro" id="IPR023267">
    <property type="entry name" value="RCMT"/>
</dbReference>
<evidence type="ECO:0000313" key="8">
    <source>
        <dbReference type="EMBL" id="SHF55397.1"/>
    </source>
</evidence>